<evidence type="ECO:0000313" key="3">
    <source>
        <dbReference type="EMBL" id="GJT51536.1"/>
    </source>
</evidence>
<feature type="region of interest" description="Disordered" evidence="1">
    <location>
        <begin position="1"/>
        <end position="27"/>
    </location>
</feature>
<dbReference type="Proteomes" id="UP001151760">
    <property type="component" value="Unassembled WGS sequence"/>
</dbReference>
<keyword evidence="4" id="KW-1185">Reference proteome</keyword>
<reference evidence="3" key="2">
    <citation type="submission" date="2022-01" db="EMBL/GenBank/DDBJ databases">
        <authorList>
            <person name="Yamashiro T."/>
            <person name="Shiraishi A."/>
            <person name="Satake H."/>
            <person name="Nakayama K."/>
        </authorList>
    </citation>
    <scope>NUCLEOTIDE SEQUENCE</scope>
</reference>
<organism evidence="3 4">
    <name type="scientific">Tanacetum coccineum</name>
    <dbReference type="NCBI Taxonomy" id="301880"/>
    <lineage>
        <taxon>Eukaryota</taxon>
        <taxon>Viridiplantae</taxon>
        <taxon>Streptophyta</taxon>
        <taxon>Embryophyta</taxon>
        <taxon>Tracheophyta</taxon>
        <taxon>Spermatophyta</taxon>
        <taxon>Magnoliopsida</taxon>
        <taxon>eudicotyledons</taxon>
        <taxon>Gunneridae</taxon>
        <taxon>Pentapetalae</taxon>
        <taxon>asterids</taxon>
        <taxon>campanulids</taxon>
        <taxon>Asterales</taxon>
        <taxon>Asteraceae</taxon>
        <taxon>Asteroideae</taxon>
        <taxon>Anthemideae</taxon>
        <taxon>Anthemidinae</taxon>
        <taxon>Tanacetum</taxon>
    </lineage>
</organism>
<gene>
    <name evidence="3" type="ORF">Tco_0977693</name>
</gene>
<comment type="caution">
    <text evidence="3">The sequence shown here is derived from an EMBL/GenBank/DDBJ whole genome shotgun (WGS) entry which is preliminary data.</text>
</comment>
<dbReference type="Pfam" id="PF22936">
    <property type="entry name" value="Pol_BBD"/>
    <property type="match status" value="1"/>
</dbReference>
<proteinExistence type="predicted"/>
<evidence type="ECO:0000313" key="4">
    <source>
        <dbReference type="Proteomes" id="UP001151760"/>
    </source>
</evidence>
<feature type="domain" description="Retrovirus-related Pol polyprotein from transposon TNT 1-94-like beta-barrel" evidence="2">
    <location>
        <begin position="100"/>
        <end position="172"/>
    </location>
</feature>
<reference evidence="3" key="1">
    <citation type="journal article" date="2022" name="Int. J. Mol. Sci.">
        <title>Draft Genome of Tanacetum Coccineum: Genomic Comparison of Closely Related Tanacetum-Family Plants.</title>
        <authorList>
            <person name="Yamashiro T."/>
            <person name="Shiraishi A."/>
            <person name="Nakayama K."/>
            <person name="Satake H."/>
        </authorList>
    </citation>
    <scope>NUCLEOTIDE SEQUENCE</scope>
</reference>
<accession>A0ABQ5EKV0</accession>
<protein>
    <recommendedName>
        <fullName evidence="2">Retrovirus-related Pol polyprotein from transposon TNT 1-94-like beta-barrel domain-containing protein</fullName>
    </recommendedName>
</protein>
<dbReference type="EMBL" id="BQNB010016417">
    <property type="protein sequence ID" value="GJT51536.1"/>
    <property type="molecule type" value="Genomic_DNA"/>
</dbReference>
<feature type="compositionally biased region" description="Polar residues" evidence="1">
    <location>
        <begin position="1"/>
        <end position="13"/>
    </location>
</feature>
<name>A0ABQ5EKV0_9ASTR</name>
<sequence>MYRIATSTTQNREPQLPHASRNTNPHVSTSIGVNHSTSVSRPPLKSYQVKDKVVPNNSQVKFTKKEVEDYHRIYKKTKSVTAYNDSSNSKTSNIVQLIIFIVDSGCTKHMTGNLKLLCNFVEKFMGTVRFGNDQFAPILGSGDLNQRNITIKQVYYVEGLNHNLFSVGQFCDADLEVAFRKSTCFVRDL</sequence>
<dbReference type="InterPro" id="IPR054722">
    <property type="entry name" value="PolX-like_BBD"/>
</dbReference>
<evidence type="ECO:0000256" key="1">
    <source>
        <dbReference type="SAM" id="MobiDB-lite"/>
    </source>
</evidence>
<evidence type="ECO:0000259" key="2">
    <source>
        <dbReference type="Pfam" id="PF22936"/>
    </source>
</evidence>